<keyword evidence="2" id="KW-0732">Signal</keyword>
<dbReference type="Proteomes" id="UP000186309">
    <property type="component" value="Chromosome"/>
</dbReference>
<reference evidence="4" key="1">
    <citation type="submission" date="2016-12" db="EMBL/GenBank/DDBJ databases">
        <title>Comparative genomics of four Isosphaeraceae planctomycetes: a common pool of plasmids and glycoside hydrolase genes.</title>
        <authorList>
            <person name="Ivanova A."/>
        </authorList>
    </citation>
    <scope>NUCLEOTIDE SEQUENCE [LARGE SCALE GENOMIC DNA]</scope>
    <source>
        <strain evidence="4">PX4</strain>
    </source>
</reference>
<proteinExistence type="predicted"/>
<feature type="region of interest" description="Disordered" evidence="1">
    <location>
        <begin position="543"/>
        <end position="562"/>
    </location>
</feature>
<protein>
    <submittedName>
        <fullName evidence="3">Neutral metalloprotease</fullName>
        <ecNumber evidence="3">3.4.24.-</ecNumber>
    </submittedName>
</protein>
<sequence length="633" mass="67633">MTARSRLRTLLAVVATLAAWPSATSTARPPAGGAEPRPALDAAAGWKIGEPTPLVVRDGSVTFRPPLNDPSAEVLVVVSSLARTPGPFPIRLEARSDATAAPPDRADDGPVRAPALAPFPGSPASAEASKIPVAERTFHMLVRDGDVSSASNYLAVKGILQAVGRRVQVYVAAEDAAGVDRELLADLVTTFDDHIQPMAARSIGLAEDVDGDGRFTILLSSWLTRLGGGRHAVDGYVRVTDLDATYPTPFGNRCDMMYLSTSLRPGPHLRTVMAHEYTHAVVFTRKSLHGTGTDRSGPEEEGWLDEAAAHLCEDLHGFAKSNLDYRVSAFLSQPERYQLVVEDYYAADLFRSHGNRGGTYLFLRWCADRYGPDLLPTLIGSKLRGTANLEAATGRRFADLYRRWSVALYLSGLDPRAPGATGDFAGFRSVDVRAPLDEWTLAGPRCTRVGPDAAADSWDAVGTSSHYTLVRGGHGKAVEIRVDGPAAAELQVTAMLMPRDVPRLSLTARSYVGGDGEVFLRATVREDNGRPVRLSTLAWELLSPPPDPRRSGPLPGRLDESGVAAGFDGSALDAGAVKHSRPIRLPGISAYSGPLVLKLIGVDAEGRRVAAWAELDHAGDSHRLGRPPLAGNP</sequence>
<dbReference type="AlphaFoldDB" id="A0A1U7CLS2"/>
<keyword evidence="3" id="KW-0482">Metalloprotease</keyword>
<evidence type="ECO:0000313" key="4">
    <source>
        <dbReference type="Proteomes" id="UP000186309"/>
    </source>
</evidence>
<keyword evidence="4" id="KW-1185">Reference proteome</keyword>
<dbReference type="KEGG" id="pbor:BSF38_01344"/>
<keyword evidence="3" id="KW-0378">Hydrolase</keyword>
<dbReference type="RefSeq" id="WP_237170773.1">
    <property type="nucleotide sequence ID" value="NZ_CP019082.1"/>
</dbReference>
<gene>
    <name evidence="3" type="primary">shpI</name>
    <name evidence="3" type="ORF">BSF38_01344</name>
</gene>
<dbReference type="GO" id="GO:0006508">
    <property type="term" value="P:proteolysis"/>
    <property type="evidence" value="ECO:0007669"/>
    <property type="project" value="UniProtKB-KW"/>
</dbReference>
<evidence type="ECO:0000256" key="1">
    <source>
        <dbReference type="SAM" id="MobiDB-lite"/>
    </source>
</evidence>
<feature type="signal peptide" evidence="2">
    <location>
        <begin position="1"/>
        <end position="27"/>
    </location>
</feature>
<evidence type="ECO:0000256" key="2">
    <source>
        <dbReference type="SAM" id="SignalP"/>
    </source>
</evidence>
<accession>A0A1U7CLS2</accession>
<dbReference type="EMBL" id="CP019082">
    <property type="protein sequence ID" value="APW59885.1"/>
    <property type="molecule type" value="Genomic_DNA"/>
</dbReference>
<feature type="chain" id="PRO_5010517556" evidence="2">
    <location>
        <begin position="28"/>
        <end position="633"/>
    </location>
</feature>
<organism evidence="3 4">
    <name type="scientific">Paludisphaera borealis</name>
    <dbReference type="NCBI Taxonomy" id="1387353"/>
    <lineage>
        <taxon>Bacteria</taxon>
        <taxon>Pseudomonadati</taxon>
        <taxon>Planctomycetota</taxon>
        <taxon>Planctomycetia</taxon>
        <taxon>Isosphaerales</taxon>
        <taxon>Isosphaeraceae</taxon>
        <taxon>Paludisphaera</taxon>
    </lineage>
</organism>
<dbReference type="STRING" id="1387353.BSF38_01344"/>
<feature type="region of interest" description="Disordered" evidence="1">
    <location>
        <begin position="92"/>
        <end position="113"/>
    </location>
</feature>
<keyword evidence="3" id="KW-0645">Protease</keyword>
<dbReference type="GO" id="GO:0008237">
    <property type="term" value="F:metallopeptidase activity"/>
    <property type="evidence" value="ECO:0007669"/>
    <property type="project" value="UniProtKB-KW"/>
</dbReference>
<name>A0A1U7CLS2_9BACT</name>
<dbReference type="EC" id="3.4.24.-" evidence="3"/>
<evidence type="ECO:0000313" key="3">
    <source>
        <dbReference type="EMBL" id="APW59885.1"/>
    </source>
</evidence>